<dbReference type="EMBL" id="JAVDWV010000009">
    <property type="protein sequence ID" value="MDR7155372.1"/>
    <property type="molecule type" value="Genomic_DNA"/>
</dbReference>
<organism evidence="2 3">
    <name type="scientific">Sphingobium xenophagum</name>
    <dbReference type="NCBI Taxonomy" id="121428"/>
    <lineage>
        <taxon>Bacteria</taxon>
        <taxon>Pseudomonadati</taxon>
        <taxon>Pseudomonadota</taxon>
        <taxon>Alphaproteobacteria</taxon>
        <taxon>Sphingomonadales</taxon>
        <taxon>Sphingomonadaceae</taxon>
        <taxon>Sphingobium</taxon>
    </lineage>
</organism>
<accession>A0ABU1X2T4</accession>
<sequence length="60" mass="6737">MSADRTGRILDVHHWRAAQQRRASRETEILRSLYAGKAEPKRRSLDDILGPVPDPWGGAA</sequence>
<evidence type="ECO:0000313" key="2">
    <source>
        <dbReference type="EMBL" id="MDR7155372.1"/>
    </source>
</evidence>
<comment type="caution">
    <text evidence="2">The sequence shown here is derived from an EMBL/GenBank/DDBJ whole genome shotgun (WGS) entry which is preliminary data.</text>
</comment>
<protein>
    <submittedName>
        <fullName evidence="2">Uncharacterized protein</fullName>
    </submittedName>
</protein>
<dbReference type="Proteomes" id="UP001267638">
    <property type="component" value="Unassembled WGS sequence"/>
</dbReference>
<feature type="region of interest" description="Disordered" evidence="1">
    <location>
        <begin position="40"/>
        <end position="60"/>
    </location>
</feature>
<keyword evidence="3" id="KW-1185">Reference proteome</keyword>
<gene>
    <name evidence="2" type="ORF">J2W40_002199</name>
</gene>
<proteinExistence type="predicted"/>
<evidence type="ECO:0000313" key="3">
    <source>
        <dbReference type="Proteomes" id="UP001267638"/>
    </source>
</evidence>
<dbReference type="RefSeq" id="WP_310224608.1">
    <property type="nucleotide sequence ID" value="NZ_JAVDWV010000009.1"/>
</dbReference>
<reference evidence="2 3" key="1">
    <citation type="submission" date="2023-07" db="EMBL/GenBank/DDBJ databases">
        <title>Sorghum-associated microbial communities from plants grown in Nebraska, USA.</title>
        <authorList>
            <person name="Schachtman D."/>
        </authorList>
    </citation>
    <scope>NUCLEOTIDE SEQUENCE [LARGE SCALE GENOMIC DNA]</scope>
    <source>
        <strain evidence="2 3">4256</strain>
    </source>
</reference>
<name>A0ABU1X2T4_SPHXE</name>
<evidence type="ECO:0000256" key="1">
    <source>
        <dbReference type="SAM" id="MobiDB-lite"/>
    </source>
</evidence>